<protein>
    <submittedName>
        <fullName evidence="2">Hemicentin-1</fullName>
    </submittedName>
</protein>
<accession>A0AC34FWU2</accession>
<proteinExistence type="predicted"/>
<dbReference type="Proteomes" id="UP000887579">
    <property type="component" value="Unplaced"/>
</dbReference>
<evidence type="ECO:0000313" key="2">
    <source>
        <dbReference type="WBParaSite" id="ES5_v2.g22024.t1"/>
    </source>
</evidence>
<reference evidence="2" key="1">
    <citation type="submission" date="2022-11" db="UniProtKB">
        <authorList>
            <consortium name="WormBaseParasite"/>
        </authorList>
    </citation>
    <scope>IDENTIFICATION</scope>
</reference>
<organism evidence="1 2">
    <name type="scientific">Panagrolaimus sp. ES5</name>
    <dbReference type="NCBI Taxonomy" id="591445"/>
    <lineage>
        <taxon>Eukaryota</taxon>
        <taxon>Metazoa</taxon>
        <taxon>Ecdysozoa</taxon>
        <taxon>Nematoda</taxon>
        <taxon>Chromadorea</taxon>
        <taxon>Rhabditida</taxon>
        <taxon>Tylenchina</taxon>
        <taxon>Panagrolaimomorpha</taxon>
        <taxon>Panagrolaimoidea</taxon>
        <taxon>Panagrolaimidae</taxon>
        <taxon>Panagrolaimus</taxon>
    </lineage>
</organism>
<sequence>MDQIKGDPDTASAENKPSISEALNAPSNIGNWDEWQEWLPCSVSCGGGIRERIRFCPDGKDCSSKGLGFELEECNRESSLNAPSNIGNWDEWQEWLPCSVSCGGGIRERIRFCPDGKDCSSKGLGFELEECNRESCDSVKANQWSPWNEWSPCTVACGGGRQFRQRKCRALFVFLCDGASKEERPCNTDACGSPILSGTKLILAQDDMEPFWSSWSGWSKCSCFTLTQFRRRFCTIKDPTVQGFCPGSIIDQRQCDPTDCQAEPGNWSEWGSWSLCSKDCGSSGHQIRNRMCSNPLPSNRGSYCLGYSFDQKPCQPASPICFATPIDGGWTEWTSWSDCSNPCENGQRSRTRYCLNPRPSNGGKQCIGSDFELKSCSDPS</sequence>
<evidence type="ECO:0000313" key="1">
    <source>
        <dbReference type="Proteomes" id="UP000887579"/>
    </source>
</evidence>
<name>A0AC34FWU2_9BILA</name>
<dbReference type="WBParaSite" id="ES5_v2.g22024.t1">
    <property type="protein sequence ID" value="ES5_v2.g22024.t1"/>
    <property type="gene ID" value="ES5_v2.g22024"/>
</dbReference>